<reference evidence="2" key="1">
    <citation type="submission" date="2021-03" db="EMBL/GenBank/DDBJ databases">
        <title>Genomic Encyclopedia of Type Strains, Phase IV (KMG-V): Genome sequencing to study the core and pangenomes of soil and plant-associated prokaryotes.</title>
        <authorList>
            <person name="Whitman W."/>
        </authorList>
    </citation>
    <scope>NUCLEOTIDE SEQUENCE</scope>
    <source>
        <strain evidence="2">C4</strain>
    </source>
</reference>
<dbReference type="Proteomes" id="UP000740329">
    <property type="component" value="Unassembled WGS sequence"/>
</dbReference>
<sequence length="291" mass="32665">MGLGLFNKKRFKKEVEKILPREGKLGTMTDKMVYINIFACFILFIAMFASTLTFIPFLIPLFLYVIGIALIMINIVIWLFVLKTYNTVFMDMSWMNFVGGLSGRPLSKMLVLVKTDTKGTYFDIMKKDSNLPILTSKTGKSWIYDKNHIYIFGNQPFIILDKNLNSSYDLELCQACSKLLNSNIKDIEHLNAVIEQIKNSGDEEKAKELMNEIKEIIKNSSSSSISLDDILNYSKSDTQSLITTTVDNSYLAGVYAGKSEDNETFKMVGAIAIIIIAVAVAGILVYKGMGL</sequence>
<protein>
    <submittedName>
        <fullName evidence="2">Putative RND superfamily exporter protein</fullName>
    </submittedName>
</protein>
<feature type="transmembrane region" description="Helical" evidence="1">
    <location>
        <begin position="33"/>
        <end position="55"/>
    </location>
</feature>
<comment type="caution">
    <text evidence="2">The sequence shown here is derived from an EMBL/GenBank/DDBJ whole genome shotgun (WGS) entry which is preliminary data.</text>
</comment>
<feature type="transmembrane region" description="Helical" evidence="1">
    <location>
        <begin position="61"/>
        <end position="82"/>
    </location>
</feature>
<gene>
    <name evidence="2" type="ORF">J3E07_001656</name>
</gene>
<evidence type="ECO:0000313" key="3">
    <source>
        <dbReference type="Proteomes" id="UP000740329"/>
    </source>
</evidence>
<dbReference type="AlphaFoldDB" id="A0A8J7S640"/>
<evidence type="ECO:0000256" key="1">
    <source>
        <dbReference type="SAM" id="Phobius"/>
    </source>
</evidence>
<evidence type="ECO:0000313" key="2">
    <source>
        <dbReference type="EMBL" id="MBP2202215.1"/>
    </source>
</evidence>
<keyword evidence="1" id="KW-1133">Transmembrane helix</keyword>
<organism evidence="2 3">
    <name type="scientific">Methanococcus voltae</name>
    <dbReference type="NCBI Taxonomy" id="2188"/>
    <lineage>
        <taxon>Archaea</taxon>
        <taxon>Methanobacteriati</taxon>
        <taxon>Methanobacteriota</taxon>
        <taxon>Methanomada group</taxon>
        <taxon>Methanococci</taxon>
        <taxon>Methanococcales</taxon>
        <taxon>Methanococcaceae</taxon>
        <taxon>Methanococcus</taxon>
    </lineage>
</organism>
<keyword evidence="1" id="KW-0472">Membrane</keyword>
<name>A0A8J7S640_METVO</name>
<proteinExistence type="predicted"/>
<keyword evidence="1" id="KW-0812">Transmembrane</keyword>
<feature type="transmembrane region" description="Helical" evidence="1">
    <location>
        <begin position="267"/>
        <end position="286"/>
    </location>
</feature>
<dbReference type="EMBL" id="JAGGMV010000009">
    <property type="protein sequence ID" value="MBP2202215.1"/>
    <property type="molecule type" value="Genomic_DNA"/>
</dbReference>
<dbReference type="RefSeq" id="WP_209591729.1">
    <property type="nucleotide sequence ID" value="NZ_JAGGMV010000009.1"/>
</dbReference>
<accession>A0A8J7S640</accession>